<feature type="region of interest" description="Disordered" evidence="5">
    <location>
        <begin position="213"/>
        <end position="260"/>
    </location>
</feature>
<sequence length="720" mass="81622">MPFPKQRMPKGKSSSSKPKATNTDEYRITDPRFSKLQTDPRFKLPSRKRTRTKLDKRFEGILKDEEFTRKASVDRYGRPIGGERGKGMERFYVGSGSGDDSGEDGSEGEDDEIVKRELRRVEEEGDGEDEDDEDESDEEVEMVELDEDAVFEEEEEQAEGIPMGEVSSRIACVNLDWDNIRSVDLMAVASSFAPPTGKILSVTVYPSEFGRERMEREELEGPPKELFQDNKKKENEDSEEDSDEDSEEEDERVKNDLLKEDKGDELNSTALRAYQLDRLKYYYAIIHCSSDVVAKKLYEDMDGREYLSSANFFDLRFVPDEVTFDETPRDVCKEVPRDYRPAEFVTEALTHSNVKLTWDADDKQRKEVQKRAFSRKEIDENDLQAYIGSASESEESEEEAIVDEDPNSDMMSVTSKSTKADKRDLLRAALGLPAEAVKSSKKDASSKTKGPVGNMQVSFTPGLSAAAATDPASKKMSSVFENDPRDIEETTMERYVRKERERKARRKERMKARREGRDPDLVGASDDEAAAPPPVQEEEEAGFDDPFFTDPLNADKESKKARKAEKARLRAEKEANEAAEGTKREELELLMAGEDDSIRHFDMREIKRQEKAKKLKGKKKNKGKVETETAAEGEAFKIDTQDPRFSALFESHEFAIDPSNPKFKKTEGMNALMEEGRKKRARVRDEDHGGGKSNKKAKTASNGGDDLKKLVEKVKKKVKA</sequence>
<gene>
    <name evidence="8" type="ORF">E6O75_ATG03889</name>
</gene>
<evidence type="ECO:0000256" key="1">
    <source>
        <dbReference type="ARBA" id="ARBA00004604"/>
    </source>
</evidence>
<feature type="region of interest" description="Disordered" evidence="5">
    <location>
        <begin position="388"/>
        <end position="419"/>
    </location>
</feature>
<comment type="subcellular location">
    <subcellularLocation>
        <location evidence="1">Nucleus</location>
        <location evidence="1">Nucleolus</location>
    </subcellularLocation>
</comment>
<feature type="compositionally biased region" description="Acidic residues" evidence="5">
    <location>
        <begin position="123"/>
        <end position="158"/>
    </location>
</feature>
<dbReference type="InterPro" id="IPR056750">
    <property type="entry name" value="RRM_ESF1"/>
</dbReference>
<evidence type="ECO:0000313" key="9">
    <source>
        <dbReference type="Proteomes" id="UP000298493"/>
    </source>
</evidence>
<feature type="compositionally biased region" description="Acidic residues" evidence="5">
    <location>
        <begin position="392"/>
        <end position="407"/>
    </location>
</feature>
<feature type="domain" description="NUC153" evidence="6">
    <location>
        <begin position="642"/>
        <end position="669"/>
    </location>
</feature>
<dbReference type="PANTHER" id="PTHR12202:SF0">
    <property type="entry name" value="ESF1 HOMOLOG"/>
    <property type="match status" value="1"/>
</dbReference>
<keyword evidence="4" id="KW-0539">Nucleus</keyword>
<feature type="compositionally biased region" description="Basic and acidic residues" evidence="5">
    <location>
        <begin position="482"/>
        <end position="502"/>
    </location>
</feature>
<dbReference type="GO" id="GO:0003723">
    <property type="term" value="F:RNA binding"/>
    <property type="evidence" value="ECO:0007669"/>
    <property type="project" value="TreeGrafter"/>
</dbReference>
<keyword evidence="9" id="KW-1185">Reference proteome</keyword>
<feature type="region of interest" description="Disordered" evidence="5">
    <location>
        <begin position="435"/>
        <end position="588"/>
    </location>
</feature>
<feature type="compositionally biased region" description="Basic residues" evidence="5">
    <location>
        <begin position="503"/>
        <end position="512"/>
    </location>
</feature>
<evidence type="ECO:0000259" key="7">
    <source>
        <dbReference type="Pfam" id="PF25121"/>
    </source>
</evidence>
<proteinExistence type="inferred from homology"/>
<keyword evidence="3" id="KW-0175">Coiled coil</keyword>
<dbReference type="PANTHER" id="PTHR12202">
    <property type="entry name" value="ESF1 HOMOLOG"/>
    <property type="match status" value="1"/>
</dbReference>
<comment type="similarity">
    <text evidence="2">Belongs to the ESF1 family.</text>
</comment>
<dbReference type="GO" id="GO:0006364">
    <property type="term" value="P:rRNA processing"/>
    <property type="evidence" value="ECO:0007669"/>
    <property type="project" value="InterPro"/>
</dbReference>
<dbReference type="GO" id="GO:0005730">
    <property type="term" value="C:nucleolus"/>
    <property type="evidence" value="ECO:0007669"/>
    <property type="project" value="UniProtKB-SubCell"/>
</dbReference>
<dbReference type="Pfam" id="PF25121">
    <property type="entry name" value="RRM_ESF1"/>
    <property type="match status" value="1"/>
</dbReference>
<feature type="compositionally biased region" description="Basic and acidic residues" evidence="5">
    <location>
        <begin position="213"/>
        <end position="235"/>
    </location>
</feature>
<evidence type="ECO:0000256" key="3">
    <source>
        <dbReference type="ARBA" id="ARBA00023054"/>
    </source>
</evidence>
<name>A0A4Z1PK60_9PEZI</name>
<feature type="compositionally biased region" description="Acidic residues" evidence="5">
    <location>
        <begin position="100"/>
        <end position="112"/>
    </location>
</feature>
<evidence type="ECO:0000313" key="8">
    <source>
        <dbReference type="EMBL" id="TID26026.1"/>
    </source>
</evidence>
<dbReference type="InterPro" id="IPR012580">
    <property type="entry name" value="NUC153"/>
</dbReference>
<dbReference type="InterPro" id="IPR039754">
    <property type="entry name" value="Esf1"/>
</dbReference>
<dbReference type="STRING" id="86259.A0A4Z1PK60"/>
<dbReference type="Proteomes" id="UP000298493">
    <property type="component" value="Unassembled WGS sequence"/>
</dbReference>
<dbReference type="Pfam" id="PF08159">
    <property type="entry name" value="NUC153"/>
    <property type="match status" value="1"/>
</dbReference>
<evidence type="ECO:0000256" key="4">
    <source>
        <dbReference type="ARBA" id="ARBA00023242"/>
    </source>
</evidence>
<feature type="region of interest" description="Disordered" evidence="5">
    <location>
        <begin position="1"/>
        <end position="56"/>
    </location>
</feature>
<organism evidence="8 9">
    <name type="scientific">Venturia nashicola</name>
    <dbReference type="NCBI Taxonomy" id="86259"/>
    <lineage>
        <taxon>Eukaryota</taxon>
        <taxon>Fungi</taxon>
        <taxon>Dikarya</taxon>
        <taxon>Ascomycota</taxon>
        <taxon>Pezizomycotina</taxon>
        <taxon>Dothideomycetes</taxon>
        <taxon>Pleosporomycetidae</taxon>
        <taxon>Venturiales</taxon>
        <taxon>Venturiaceae</taxon>
        <taxon>Venturia</taxon>
    </lineage>
</organism>
<evidence type="ECO:0000256" key="5">
    <source>
        <dbReference type="SAM" id="MobiDB-lite"/>
    </source>
</evidence>
<feature type="region of interest" description="Disordered" evidence="5">
    <location>
        <begin position="68"/>
        <end position="163"/>
    </location>
</feature>
<feature type="region of interest" description="Disordered" evidence="5">
    <location>
        <begin position="673"/>
        <end position="720"/>
    </location>
</feature>
<evidence type="ECO:0000256" key="2">
    <source>
        <dbReference type="ARBA" id="ARBA00009087"/>
    </source>
</evidence>
<accession>A0A4Z1PK60</accession>
<feature type="compositionally biased region" description="Basic and acidic residues" evidence="5">
    <location>
        <begin position="113"/>
        <end position="122"/>
    </location>
</feature>
<protein>
    <submittedName>
        <fullName evidence="8">Uncharacterized protein</fullName>
    </submittedName>
</protein>
<feature type="compositionally biased region" description="Basic and acidic residues" evidence="5">
    <location>
        <begin position="68"/>
        <end position="89"/>
    </location>
</feature>
<feature type="compositionally biased region" description="Acidic residues" evidence="5">
    <location>
        <begin position="236"/>
        <end position="250"/>
    </location>
</feature>
<feature type="compositionally biased region" description="Basic and acidic residues" evidence="5">
    <location>
        <begin position="251"/>
        <end position="260"/>
    </location>
</feature>
<feature type="compositionally biased region" description="Basic and acidic residues" evidence="5">
    <location>
        <begin position="22"/>
        <end position="42"/>
    </location>
</feature>
<comment type="caution">
    <text evidence="8">The sequence shown here is derived from an EMBL/GenBank/DDBJ whole genome shotgun (WGS) entry which is preliminary data.</text>
</comment>
<dbReference type="EMBL" id="SNSC02000003">
    <property type="protein sequence ID" value="TID26026.1"/>
    <property type="molecule type" value="Genomic_DNA"/>
</dbReference>
<dbReference type="AlphaFoldDB" id="A0A4Z1PK60"/>
<reference evidence="8 9" key="1">
    <citation type="submission" date="2019-04" db="EMBL/GenBank/DDBJ databases">
        <title>High contiguity whole genome sequence and gene annotation resource for two Venturia nashicola isolates.</title>
        <authorList>
            <person name="Prokchorchik M."/>
            <person name="Won K."/>
            <person name="Lee Y."/>
            <person name="Choi E.D."/>
            <person name="Segonzac C."/>
            <person name="Sohn K.H."/>
        </authorList>
    </citation>
    <scope>NUCLEOTIDE SEQUENCE [LARGE SCALE GENOMIC DNA]</scope>
    <source>
        <strain evidence="8 9">PRI2</strain>
    </source>
</reference>
<feature type="compositionally biased region" description="Basic and acidic residues" evidence="5">
    <location>
        <begin position="553"/>
        <end position="587"/>
    </location>
</feature>
<evidence type="ECO:0000259" key="6">
    <source>
        <dbReference type="Pfam" id="PF08159"/>
    </source>
</evidence>
<feature type="domain" description="ESF1 RRM" evidence="7">
    <location>
        <begin position="168"/>
        <end position="332"/>
    </location>
</feature>